<feature type="transmembrane region" description="Helical" evidence="7">
    <location>
        <begin position="225"/>
        <end position="245"/>
    </location>
</feature>
<dbReference type="Pfam" id="PF12911">
    <property type="entry name" value="OppC_N"/>
    <property type="match status" value="1"/>
</dbReference>
<evidence type="ECO:0000256" key="4">
    <source>
        <dbReference type="ARBA" id="ARBA00022692"/>
    </source>
</evidence>
<evidence type="ECO:0000256" key="6">
    <source>
        <dbReference type="ARBA" id="ARBA00023136"/>
    </source>
</evidence>
<evidence type="ECO:0000256" key="1">
    <source>
        <dbReference type="ARBA" id="ARBA00004651"/>
    </source>
</evidence>
<dbReference type="InterPro" id="IPR000515">
    <property type="entry name" value="MetI-like"/>
</dbReference>
<evidence type="ECO:0000256" key="5">
    <source>
        <dbReference type="ARBA" id="ARBA00022989"/>
    </source>
</evidence>
<keyword evidence="3" id="KW-1003">Cell membrane</keyword>
<keyword evidence="4 7" id="KW-0812">Transmembrane</keyword>
<dbReference type="OrthoDB" id="9812701at2"/>
<keyword evidence="2 7" id="KW-0813">Transport</keyword>
<dbReference type="Gene3D" id="1.10.3720.10">
    <property type="entry name" value="MetI-like"/>
    <property type="match status" value="1"/>
</dbReference>
<comment type="subcellular location">
    <subcellularLocation>
        <location evidence="1 7">Cell membrane</location>
        <topology evidence="1 7">Multi-pass membrane protein</topology>
    </subcellularLocation>
</comment>
<keyword evidence="6 7" id="KW-0472">Membrane</keyword>
<organism evidence="9 10">
    <name type="scientific">Microbacterium enclense</name>
    <dbReference type="NCBI Taxonomy" id="993073"/>
    <lineage>
        <taxon>Bacteria</taxon>
        <taxon>Bacillati</taxon>
        <taxon>Actinomycetota</taxon>
        <taxon>Actinomycetes</taxon>
        <taxon>Micrococcales</taxon>
        <taxon>Microbacteriaceae</taxon>
        <taxon>Microbacterium</taxon>
    </lineage>
</organism>
<dbReference type="AlphaFoldDB" id="A0A1G6HAY1"/>
<evidence type="ECO:0000313" key="9">
    <source>
        <dbReference type="EMBL" id="SDB91442.1"/>
    </source>
</evidence>
<dbReference type="InterPro" id="IPR050366">
    <property type="entry name" value="BP-dependent_transpt_permease"/>
</dbReference>
<dbReference type="GO" id="GO:0055085">
    <property type="term" value="P:transmembrane transport"/>
    <property type="evidence" value="ECO:0007669"/>
    <property type="project" value="InterPro"/>
</dbReference>
<keyword evidence="5 7" id="KW-1133">Transmembrane helix</keyword>
<feature type="transmembrane region" description="Helical" evidence="7">
    <location>
        <begin position="152"/>
        <end position="170"/>
    </location>
</feature>
<feature type="transmembrane region" description="Helical" evidence="7">
    <location>
        <begin position="48"/>
        <end position="68"/>
    </location>
</feature>
<dbReference type="PANTHER" id="PTHR43386">
    <property type="entry name" value="OLIGOPEPTIDE TRANSPORT SYSTEM PERMEASE PROTEIN APPC"/>
    <property type="match status" value="1"/>
</dbReference>
<dbReference type="PANTHER" id="PTHR43386:SF6">
    <property type="entry name" value="ABC TRANSPORTER PERMEASE PROTEIN"/>
    <property type="match status" value="1"/>
</dbReference>
<dbReference type="InterPro" id="IPR035906">
    <property type="entry name" value="MetI-like_sf"/>
</dbReference>
<dbReference type="EMBL" id="FMYG01000002">
    <property type="protein sequence ID" value="SDB91442.1"/>
    <property type="molecule type" value="Genomic_DNA"/>
</dbReference>
<dbReference type="Proteomes" id="UP000183203">
    <property type="component" value="Unassembled WGS sequence"/>
</dbReference>
<dbReference type="GO" id="GO:0005886">
    <property type="term" value="C:plasma membrane"/>
    <property type="evidence" value="ECO:0007669"/>
    <property type="project" value="UniProtKB-SubCell"/>
</dbReference>
<comment type="similarity">
    <text evidence="7">Belongs to the binding-protein-dependent transport system permease family.</text>
</comment>
<evidence type="ECO:0000256" key="7">
    <source>
        <dbReference type="RuleBase" id="RU363032"/>
    </source>
</evidence>
<evidence type="ECO:0000259" key="8">
    <source>
        <dbReference type="PROSITE" id="PS50928"/>
    </source>
</evidence>
<evidence type="ECO:0000313" key="10">
    <source>
        <dbReference type="Proteomes" id="UP000183203"/>
    </source>
</evidence>
<dbReference type="InterPro" id="IPR025966">
    <property type="entry name" value="OppC_N"/>
</dbReference>
<feature type="transmembrane region" description="Helical" evidence="7">
    <location>
        <begin position="176"/>
        <end position="194"/>
    </location>
</feature>
<sequence length="316" mass="33839">MPSNRFPTPHYVAPVRDAVVTVDAVRVDDKPRSLWADAWRDMRRRPTFWVTSAVVFVVVLMALFPTLFTQVEPSGAGCALSNSNAGPAAGHPLGFTLQGCDIYSRIVWGARTSLLVGFLATAIGTIIGTIMGSFAGFYGGWLDSLLSRVGDIFFTIPYVLAAIVVMSVFSQNRTPLVLAFAIGGFAWASTARVVRAEILRVRQADYITASRSLGLSRFRTLLSHALPNALAPVIVVTTITLGAAISAEATLSFLGLGLGSQVMSWGLDIGQAQSSLRVAPMALIYPSIALTVTVLAFIILGELLRDALDPKARARR</sequence>
<evidence type="ECO:0000256" key="2">
    <source>
        <dbReference type="ARBA" id="ARBA00022448"/>
    </source>
</evidence>
<dbReference type="Pfam" id="PF00528">
    <property type="entry name" value="BPD_transp_1"/>
    <property type="match status" value="1"/>
</dbReference>
<dbReference type="CDD" id="cd06261">
    <property type="entry name" value="TM_PBP2"/>
    <property type="match status" value="1"/>
</dbReference>
<reference evidence="9 10" key="1">
    <citation type="submission" date="2016-09" db="EMBL/GenBank/DDBJ databases">
        <authorList>
            <person name="Capua I."/>
            <person name="De Benedictis P."/>
            <person name="Joannis T."/>
            <person name="Lombin L.H."/>
            <person name="Cattoli G."/>
        </authorList>
    </citation>
    <scope>NUCLEOTIDE SEQUENCE [LARGE SCALE GENOMIC DNA]</scope>
    <source>
        <strain evidence="9 10">NIO-1002</strain>
    </source>
</reference>
<feature type="transmembrane region" description="Helical" evidence="7">
    <location>
        <begin position="282"/>
        <end position="301"/>
    </location>
</feature>
<protein>
    <submittedName>
        <fullName evidence="9">Oligopeptide transport system permease protein</fullName>
    </submittedName>
</protein>
<gene>
    <name evidence="9" type="ORF">SAMN05216418_0999</name>
</gene>
<feature type="domain" description="ABC transmembrane type-1" evidence="8">
    <location>
        <begin position="110"/>
        <end position="296"/>
    </location>
</feature>
<dbReference type="STRING" id="993073.AS029_03775"/>
<dbReference type="SUPFAM" id="SSF161098">
    <property type="entry name" value="MetI-like"/>
    <property type="match status" value="1"/>
</dbReference>
<dbReference type="PROSITE" id="PS50928">
    <property type="entry name" value="ABC_TM1"/>
    <property type="match status" value="1"/>
</dbReference>
<proteinExistence type="inferred from homology"/>
<evidence type="ECO:0000256" key="3">
    <source>
        <dbReference type="ARBA" id="ARBA00022475"/>
    </source>
</evidence>
<name>A0A1G6HAY1_9MICO</name>
<accession>A0A1G6HAY1</accession>
<dbReference type="RefSeq" id="WP_058231274.1">
    <property type="nucleotide sequence ID" value="NZ_FMYG01000002.1"/>
</dbReference>
<feature type="transmembrane region" description="Helical" evidence="7">
    <location>
        <begin position="114"/>
        <end position="140"/>
    </location>
</feature>